<dbReference type="InterPro" id="IPR021765">
    <property type="entry name" value="UstYa-like"/>
</dbReference>
<keyword evidence="2" id="KW-0732">Signal</keyword>
<comment type="similarity">
    <text evidence="1">Belongs to the ustYa family.</text>
</comment>
<evidence type="ECO:0000256" key="2">
    <source>
        <dbReference type="SAM" id="SignalP"/>
    </source>
</evidence>
<dbReference type="RefSeq" id="XP_065458758.1">
    <property type="nucleotide sequence ID" value="XM_065602686.1"/>
</dbReference>
<dbReference type="PANTHER" id="PTHR33365">
    <property type="entry name" value="YALI0B05434P"/>
    <property type="match status" value="1"/>
</dbReference>
<organism evidence="3 4">
    <name type="scientific">Cercospora beticola</name>
    <name type="common">Sugarbeet leaf spot fungus</name>
    <dbReference type="NCBI Taxonomy" id="122368"/>
    <lineage>
        <taxon>Eukaryota</taxon>
        <taxon>Fungi</taxon>
        <taxon>Dikarya</taxon>
        <taxon>Ascomycota</taxon>
        <taxon>Pezizomycotina</taxon>
        <taxon>Dothideomycetes</taxon>
        <taxon>Dothideomycetidae</taxon>
        <taxon>Mycosphaerellales</taxon>
        <taxon>Mycosphaerellaceae</taxon>
        <taxon>Cercospora</taxon>
    </lineage>
</organism>
<dbReference type="EMBL" id="CP134187">
    <property type="protein sequence ID" value="WPB01038.1"/>
    <property type="molecule type" value="Genomic_DNA"/>
</dbReference>
<gene>
    <name evidence="3" type="ORF">RHO25_005658</name>
</gene>
<sequence>MLSASLGVLTTLLATRSYAHKFVGKPLIEGLAAVDAYSPLYNGFRPRVEYTTLGGDLWGNKTNIWRQDPSPVVDEAWDSISEPRYLLLTKEELVKMDRPLESAVQWPDDPNKYLMEYHAYHVFHCLNEMRKNAYINFDYYFGGGRPLNAIHWDHFTHCLDILRQELTCLPSMQATRMVWQEGQSAPFPEFRTHRMCMRWDDFEEWTAAKKISREAVRQMTMTTPKPVDVVERPASVEAWEVLHRNSEWIKKMKAAGHKLHWG</sequence>
<keyword evidence="4" id="KW-1185">Reference proteome</keyword>
<dbReference type="PANTHER" id="PTHR33365:SF14">
    <property type="entry name" value="TAT PATHWAY SIGNAL SEQUENCE"/>
    <property type="match status" value="1"/>
</dbReference>
<dbReference type="Pfam" id="PF11807">
    <property type="entry name" value="UstYa"/>
    <property type="match status" value="1"/>
</dbReference>
<accession>A0ABZ0NNC8</accession>
<proteinExistence type="inferred from homology"/>
<dbReference type="GeneID" id="90644170"/>
<evidence type="ECO:0000256" key="1">
    <source>
        <dbReference type="ARBA" id="ARBA00035112"/>
    </source>
</evidence>
<protein>
    <submittedName>
        <fullName evidence="3">Uncharacterized protein</fullName>
    </submittedName>
</protein>
<feature type="signal peptide" evidence="2">
    <location>
        <begin position="1"/>
        <end position="19"/>
    </location>
</feature>
<evidence type="ECO:0000313" key="4">
    <source>
        <dbReference type="Proteomes" id="UP001302367"/>
    </source>
</evidence>
<reference evidence="3 4" key="1">
    <citation type="submission" date="2023-09" db="EMBL/GenBank/DDBJ databases">
        <title>Complete-Gapless Cercospora beticola genome.</title>
        <authorList>
            <person name="Wyatt N.A."/>
            <person name="Spanner R.E."/>
            <person name="Bolton M.D."/>
        </authorList>
    </citation>
    <scope>NUCLEOTIDE SEQUENCE [LARGE SCALE GENOMIC DNA]</scope>
    <source>
        <strain evidence="3">Cb09-40</strain>
    </source>
</reference>
<evidence type="ECO:0000313" key="3">
    <source>
        <dbReference type="EMBL" id="WPB01038.1"/>
    </source>
</evidence>
<name>A0ABZ0NNC8_CERBT</name>
<dbReference type="Proteomes" id="UP001302367">
    <property type="component" value="Chromosome 4"/>
</dbReference>
<feature type="chain" id="PRO_5046645242" evidence="2">
    <location>
        <begin position="20"/>
        <end position="262"/>
    </location>
</feature>